<name>A0A6J7J891_9ZZZZ</name>
<evidence type="ECO:0000313" key="1">
    <source>
        <dbReference type="EMBL" id="CAB4939330.1"/>
    </source>
</evidence>
<protein>
    <submittedName>
        <fullName evidence="1">Unannotated protein</fullName>
    </submittedName>
</protein>
<sequence>MRIDPTFDPSDWSSLPEYTLDLGYWASPERPTLLEAGSIDRARTAISYETTPTQSNLLVIDDDGRWFGVDTDGIEFANNVDAALGLSRRSLSPDGTRLAIGQADSIVVIDLITTETRTYPISDLPPVWEGREVSWNAAGTSVFLARTMPVGNSDKGYRYPNGYQLDLDTGATTLLEHDPDHAVTLSDGTVIANQWGQDTGDNVVATDTNGTRTPLDDVARTLGAATDFAVSPTNMWAVRREARMVPDLVEGVSGFMAFDGFAPLAALPVKDVENNGGGGELLGWLTSDHAVFSMPVDEVLGPATDVGTVIWDVRDGTLWRGPLSIANARISISPR</sequence>
<gene>
    <name evidence="1" type="ORF">UFOPK3662_01777</name>
</gene>
<proteinExistence type="predicted"/>
<dbReference type="SUPFAM" id="SSF69304">
    <property type="entry name" value="Tricorn protease N-terminal domain"/>
    <property type="match status" value="1"/>
</dbReference>
<accession>A0A6J7J891</accession>
<organism evidence="1">
    <name type="scientific">freshwater metagenome</name>
    <dbReference type="NCBI Taxonomy" id="449393"/>
    <lineage>
        <taxon>unclassified sequences</taxon>
        <taxon>metagenomes</taxon>
        <taxon>ecological metagenomes</taxon>
    </lineage>
</organism>
<reference evidence="1" key="1">
    <citation type="submission" date="2020-05" db="EMBL/GenBank/DDBJ databases">
        <authorList>
            <person name="Chiriac C."/>
            <person name="Salcher M."/>
            <person name="Ghai R."/>
            <person name="Kavagutti S V."/>
        </authorList>
    </citation>
    <scope>NUCLEOTIDE SEQUENCE</scope>
</reference>
<dbReference type="EMBL" id="CAFBMW010000012">
    <property type="protein sequence ID" value="CAB4939330.1"/>
    <property type="molecule type" value="Genomic_DNA"/>
</dbReference>
<dbReference type="AlphaFoldDB" id="A0A6J7J891"/>